<sequence length="203" mass="22389">MTISYKLLSLAILGAGAAVGGGYFLIGGDNNTDHVTKTIGSRLGESLILASEDVSKWEVRLSHLKEAKEDSLVDDLKEIKNNDPTSQKIKDWCVANASSPIEDDKRFSNVRSFCTYRIKDKLSKAVRGTDDPNWEQASLNVKIPSAVILSPSMQSIKEKLTSEEGTPNAQKILQDWCSETLEVMYANDSTFKDADSYCTTDDE</sequence>
<gene>
    <name evidence="1" type="ordered locus">MHF_0633</name>
</gene>
<reference key="2">
    <citation type="submission" date="2011-05" db="EMBL/GenBank/DDBJ databases">
        <title>The Genome of Mycoplasma haemofelis Strain Ohio2, a pathogenic hemoplasma of the cat.</title>
        <authorList>
            <person name="Santos A.P."/>
            <person name="Guimaraes A.M.S."/>
            <person name="SanMiguel P.J."/>
            <person name="Martin S.W."/>
            <person name="Messick J.B."/>
        </authorList>
    </citation>
    <scope>NUCLEOTIDE SEQUENCE</scope>
    <source>
        <strain>Ohio2</strain>
    </source>
</reference>
<reference evidence="1 2" key="1">
    <citation type="journal article" date="2011" name="J. Bacteriol.">
        <title>Complete genome sequences of two hemotropic Mycoplasmas, Mycoplasma haemofelis strain Ohio2 and Mycoplasma suis strain Illinois.</title>
        <authorList>
            <person name="Messick J.B."/>
            <person name="Santos A.P."/>
            <person name="Guimaraes A.M."/>
        </authorList>
    </citation>
    <scope>NUCLEOTIDE SEQUENCE [LARGE SCALE GENOMIC DNA]</scope>
    <source>
        <strain evidence="1 2">Ohio2</strain>
    </source>
</reference>
<evidence type="ECO:0000313" key="2">
    <source>
        <dbReference type="Proteomes" id="UP000007952"/>
    </source>
</evidence>
<dbReference type="BioCyc" id="MHAE859194:G1GR7-625-MONOMER"/>
<accession>F6FI57</accession>
<dbReference type="HOGENOM" id="CLU_087258_1_0_14"/>
<proteinExistence type="predicted"/>
<dbReference type="STRING" id="859194.MHF_0633"/>
<evidence type="ECO:0000313" key="1">
    <source>
        <dbReference type="EMBL" id="AEG72905.1"/>
    </source>
</evidence>
<name>F6FI57_MYCHI</name>
<dbReference type="KEGG" id="mhf:MHF_0633"/>
<dbReference type="EMBL" id="CP002808">
    <property type="protein sequence ID" value="AEG72905.1"/>
    <property type="molecule type" value="Genomic_DNA"/>
</dbReference>
<protein>
    <submittedName>
        <fullName evidence="1">Uncharacterized protein</fullName>
    </submittedName>
</protein>
<dbReference type="Proteomes" id="UP000007952">
    <property type="component" value="Chromosome"/>
</dbReference>
<organism evidence="1 2">
    <name type="scientific">Mycoplasma haemofelis (strain Ohio2)</name>
    <dbReference type="NCBI Taxonomy" id="859194"/>
    <lineage>
        <taxon>Bacteria</taxon>
        <taxon>Bacillati</taxon>
        <taxon>Mycoplasmatota</taxon>
        <taxon>Mollicutes</taxon>
        <taxon>Mycoplasmataceae</taxon>
        <taxon>Mycoplasma</taxon>
    </lineage>
</organism>
<dbReference type="AlphaFoldDB" id="F6FI57"/>